<proteinExistence type="predicted"/>
<sequence>MKSTVGILFALTSAAGTMASPMRPPIEQLLVNDFVRTSLPGEPTTVHFSLLDHSITCDSGALSEFPSESFPCTVPEYSIKVLESPNPNSWTVEIQHTLEDGTELAGSFHTGCNGPLFTICWQIGSASLALVARQ</sequence>
<dbReference type="EMBL" id="JAPCWZ010000007">
    <property type="protein sequence ID" value="KAK8855465.1"/>
    <property type="molecule type" value="Genomic_DNA"/>
</dbReference>
<protein>
    <recommendedName>
        <fullName evidence="4">AA1-like domain-containing protein</fullName>
    </recommendedName>
</protein>
<name>A0ABR2HZF4_9PEZI</name>
<feature type="signal peptide" evidence="1">
    <location>
        <begin position="1"/>
        <end position="19"/>
    </location>
</feature>
<evidence type="ECO:0000256" key="1">
    <source>
        <dbReference type="SAM" id="SignalP"/>
    </source>
</evidence>
<keyword evidence="3" id="KW-1185">Reference proteome</keyword>
<organism evidence="2 3">
    <name type="scientific">Apiospora arundinis</name>
    <dbReference type="NCBI Taxonomy" id="335852"/>
    <lineage>
        <taxon>Eukaryota</taxon>
        <taxon>Fungi</taxon>
        <taxon>Dikarya</taxon>
        <taxon>Ascomycota</taxon>
        <taxon>Pezizomycotina</taxon>
        <taxon>Sordariomycetes</taxon>
        <taxon>Xylariomycetidae</taxon>
        <taxon>Amphisphaeriales</taxon>
        <taxon>Apiosporaceae</taxon>
        <taxon>Apiospora</taxon>
    </lineage>
</organism>
<comment type="caution">
    <text evidence="2">The sequence shown here is derived from an EMBL/GenBank/DDBJ whole genome shotgun (WGS) entry which is preliminary data.</text>
</comment>
<evidence type="ECO:0008006" key="4">
    <source>
        <dbReference type="Google" id="ProtNLM"/>
    </source>
</evidence>
<reference evidence="2 3" key="1">
    <citation type="journal article" date="2024" name="IMA Fungus">
        <title>Apiospora arundinis, a panoply of carbohydrate-active enzymes and secondary metabolites.</title>
        <authorList>
            <person name="Sorensen T."/>
            <person name="Petersen C."/>
            <person name="Muurmann A.T."/>
            <person name="Christiansen J.V."/>
            <person name="Brundto M.L."/>
            <person name="Overgaard C.K."/>
            <person name="Boysen A.T."/>
            <person name="Wollenberg R.D."/>
            <person name="Larsen T.O."/>
            <person name="Sorensen J.L."/>
            <person name="Nielsen K.L."/>
            <person name="Sondergaard T.E."/>
        </authorList>
    </citation>
    <scope>NUCLEOTIDE SEQUENCE [LARGE SCALE GENOMIC DNA]</scope>
    <source>
        <strain evidence="2 3">AAU 773</strain>
    </source>
</reference>
<feature type="chain" id="PRO_5046226004" description="AA1-like domain-containing protein" evidence="1">
    <location>
        <begin position="20"/>
        <end position="134"/>
    </location>
</feature>
<dbReference type="Proteomes" id="UP001390339">
    <property type="component" value="Unassembled WGS sequence"/>
</dbReference>
<evidence type="ECO:0000313" key="2">
    <source>
        <dbReference type="EMBL" id="KAK8855465.1"/>
    </source>
</evidence>
<evidence type="ECO:0000313" key="3">
    <source>
        <dbReference type="Proteomes" id="UP001390339"/>
    </source>
</evidence>
<accession>A0ABR2HZF4</accession>
<keyword evidence="1" id="KW-0732">Signal</keyword>
<gene>
    <name evidence="2" type="ORF">PGQ11_011377</name>
</gene>